<dbReference type="AlphaFoldDB" id="A0AAN7WPB6"/>
<proteinExistence type="predicted"/>
<evidence type="ECO:0000259" key="1">
    <source>
        <dbReference type="Pfam" id="PF22114"/>
    </source>
</evidence>
<dbReference type="EMBL" id="JAWIZZ010000015">
    <property type="protein sequence ID" value="KAK5782110.1"/>
    <property type="molecule type" value="Genomic_DNA"/>
</dbReference>
<dbReference type="Pfam" id="PF22114">
    <property type="entry name" value="NUP120_helical_2"/>
    <property type="match status" value="1"/>
</dbReference>
<protein>
    <recommendedName>
        <fullName evidence="1">Nucleoporin NUP120 helical domain-containing protein</fullName>
    </recommendedName>
</protein>
<name>A0AAN7WPB6_9SACH</name>
<reference evidence="3" key="1">
    <citation type="submission" date="2023-07" db="EMBL/GenBank/DDBJ databases">
        <title>A draft genome of Kazachstania heterogenica Y-27499.</title>
        <authorList>
            <person name="Donic C."/>
            <person name="Kralova J.S."/>
            <person name="Fidel L."/>
            <person name="Ben-Dor S."/>
            <person name="Jung S."/>
        </authorList>
    </citation>
    <scope>NUCLEOTIDE SEQUENCE [LARGE SCALE GENOMIC DNA]</scope>
    <source>
        <strain evidence="3">Y27499</strain>
    </source>
</reference>
<feature type="domain" description="Nucleoporin NUP120 helical" evidence="1">
    <location>
        <begin position="543"/>
        <end position="724"/>
    </location>
</feature>
<sequence>MVTLLSKIDANLLQFAETKRETINLYIPDPISSVIQGNTNDDNNEEKIVEKEEEEEEGVASFKNNISINDSSYSGSIYTPTHDILSYYVSSKYNSVALYQLTSTNYLKLVHIHFYTKLLNKHHTLSLLLHENEEILVINMILDDNIFISINLPLSIFTKLTKTNEVKLDKNWFTAHVPYDFTVRLPHFLYTINSEFSMVFLEDGGLLGLKSLNDKSFEPILFNDGSYLQNLLGIFKKNKTHGKVISCTTFQNRFLITLTEFAYLRIWDLKTFNLVQNIILLPTDSGSINKTYDIIGKYLTIYHNFLCIYLPYENGKFQIYTLFIDNSDCLQVSTQSIIACNLSSSSIWFLADMKLTRPLDLNLSNSFINLVILWKSGDNSKLQLLNITDETLTGYQWIESSSKSINDIDSNLDLISENNVISSDDFDKMLFKLKTRYPKDIFERAQSILNENNIVIKQNNTYSETDMKQNLEYLGNLETILKDLKKQANDVSSLSLYKNEIIIVNTLNKYNHSVFKVNNTIENYFYNITNKIEKTDSELIKFLKSLYVFITSISDETLLDCTRKFMDVITGKISKELSLPEKFSIIFKETLQSRFDVNQLQILFNELNSLDVVNVINDFVDNHILDTKQNKNFIELLTSNIFSDIVSIESLYQSISIANKFVLMVLLVFVLLDSNYSIFDKQLNTLLEIFYKQSLFLKLYQQNNYLLMKDVLKKTTELGHGIKLDSYSQWNNYIQHAVQQIYSLPIESNDYLWRFFEYYVVVSPLDQTTQNLKAFSNLRSLFYIHDNKTHEFLQAMLLFICGDYNQSFDFFQLHDDYVDTPRESLPYFLNNIIDDTYGETLWSNILKCYISKDNKLARFNYYLSCLFETYANDNKLALRAIQKSIDIAMHNEVQDIKDFDIATIQHQQLLDLLLYFSLYEEAIDVLRLSHFCLPVPERTKYFQKMLGHGNHNTVFFSKLLTLCKTYNQDKEGKKFLSHEDYHIIDSILLNNLEITKDWKDYKRVYSFRLLNRSEREAAEIIYQYYIKHGIHQDVEIQKQCYLIVMNILETFDTVYDQWLVNGSNIISLQDLRNDFKRL</sequence>
<evidence type="ECO:0000313" key="2">
    <source>
        <dbReference type="EMBL" id="KAK5782110.1"/>
    </source>
</evidence>
<accession>A0AAN7WPB6</accession>
<gene>
    <name evidence="2" type="ORF">RI543_000432</name>
</gene>
<evidence type="ECO:0000313" key="3">
    <source>
        <dbReference type="Proteomes" id="UP001306508"/>
    </source>
</evidence>
<keyword evidence="3" id="KW-1185">Reference proteome</keyword>
<dbReference type="Proteomes" id="UP001306508">
    <property type="component" value="Unassembled WGS sequence"/>
</dbReference>
<dbReference type="InterPro" id="IPR055090">
    <property type="entry name" value="NUP120_helical_saccharomycetes"/>
</dbReference>
<comment type="caution">
    <text evidence="2">The sequence shown here is derived from an EMBL/GenBank/DDBJ whole genome shotgun (WGS) entry which is preliminary data.</text>
</comment>
<organism evidence="2 3">
    <name type="scientific">Arxiozyma heterogenica</name>
    <dbReference type="NCBI Taxonomy" id="278026"/>
    <lineage>
        <taxon>Eukaryota</taxon>
        <taxon>Fungi</taxon>
        <taxon>Dikarya</taxon>
        <taxon>Ascomycota</taxon>
        <taxon>Saccharomycotina</taxon>
        <taxon>Saccharomycetes</taxon>
        <taxon>Saccharomycetales</taxon>
        <taxon>Saccharomycetaceae</taxon>
        <taxon>Arxiozyma</taxon>
    </lineage>
</organism>